<dbReference type="GO" id="GO:0005694">
    <property type="term" value="C:chromosome"/>
    <property type="evidence" value="ECO:0007669"/>
    <property type="project" value="UniProtKB-SubCell"/>
</dbReference>
<evidence type="ECO:0000256" key="2">
    <source>
        <dbReference type="ARBA" id="ARBA00004286"/>
    </source>
</evidence>
<feature type="compositionally biased region" description="Basic and acidic residues" evidence="6">
    <location>
        <begin position="102"/>
        <end position="117"/>
    </location>
</feature>
<evidence type="ECO:0000259" key="7">
    <source>
        <dbReference type="Pfam" id="PF10283"/>
    </source>
</evidence>
<keyword evidence="4" id="KW-0158">Chromosome</keyword>
<dbReference type="InterPro" id="IPR019361">
    <property type="entry name" value="HPF1"/>
</dbReference>
<dbReference type="CTD" id="54969"/>
<keyword evidence="5" id="KW-0539">Nucleus</keyword>
<dbReference type="InterPro" id="IPR019406">
    <property type="entry name" value="APLF_PBZ"/>
</dbReference>
<keyword evidence="8" id="KW-1185">Reference proteome</keyword>
<dbReference type="GO" id="GO:0005634">
    <property type="term" value="C:nucleus"/>
    <property type="evidence" value="ECO:0007669"/>
    <property type="project" value="UniProtKB-SubCell"/>
</dbReference>
<dbReference type="GO" id="GO:0072572">
    <property type="term" value="F:poly-ADP-D-ribose binding"/>
    <property type="evidence" value="ECO:0007669"/>
    <property type="project" value="TreeGrafter"/>
</dbReference>
<evidence type="ECO:0000313" key="8">
    <source>
        <dbReference type="Proteomes" id="UP000694925"/>
    </source>
</evidence>
<dbReference type="GO" id="GO:0042393">
    <property type="term" value="F:histone binding"/>
    <property type="evidence" value="ECO:0007669"/>
    <property type="project" value="InterPro"/>
</dbReference>
<evidence type="ECO:0000256" key="6">
    <source>
        <dbReference type="SAM" id="MobiDB-lite"/>
    </source>
</evidence>
<feature type="compositionally biased region" description="Basic and acidic residues" evidence="6">
    <location>
        <begin position="63"/>
        <end position="72"/>
    </location>
</feature>
<evidence type="ECO:0000256" key="1">
    <source>
        <dbReference type="ARBA" id="ARBA00004123"/>
    </source>
</evidence>
<dbReference type="AlphaFoldDB" id="A0AAJ7NCR4"/>
<feature type="compositionally biased region" description="Basic residues" evidence="6">
    <location>
        <begin position="47"/>
        <end position="62"/>
    </location>
</feature>
<evidence type="ECO:0000313" key="9">
    <source>
        <dbReference type="RefSeq" id="XP_017888758.1"/>
    </source>
</evidence>
<dbReference type="KEGG" id="ccal:108630179"/>
<evidence type="ECO:0000256" key="5">
    <source>
        <dbReference type="ARBA" id="ARBA00023242"/>
    </source>
</evidence>
<feature type="domain" description="PBZ-type" evidence="7">
    <location>
        <begin position="15"/>
        <end position="37"/>
    </location>
</feature>
<dbReference type="PANTHER" id="PTHR13386:SF1">
    <property type="entry name" value="HISTONE PARYLATION FACTOR 1"/>
    <property type="match status" value="1"/>
</dbReference>
<comment type="similarity">
    <text evidence="3">Belongs to the HPF1 family.</text>
</comment>
<dbReference type="GeneID" id="108630179"/>
<gene>
    <name evidence="9" type="primary">LOC108630179</name>
</gene>
<organism evidence="8 9">
    <name type="scientific">Ceratina calcarata</name>
    <dbReference type="NCBI Taxonomy" id="156304"/>
    <lineage>
        <taxon>Eukaryota</taxon>
        <taxon>Metazoa</taxon>
        <taxon>Ecdysozoa</taxon>
        <taxon>Arthropoda</taxon>
        <taxon>Hexapoda</taxon>
        <taxon>Insecta</taxon>
        <taxon>Pterygota</taxon>
        <taxon>Neoptera</taxon>
        <taxon>Endopterygota</taxon>
        <taxon>Hymenoptera</taxon>
        <taxon>Apocrita</taxon>
        <taxon>Aculeata</taxon>
        <taxon>Apoidea</taxon>
        <taxon>Anthophila</taxon>
        <taxon>Apidae</taxon>
        <taxon>Ceratina</taxon>
        <taxon>Zadontomerus</taxon>
    </lineage>
</organism>
<comment type="subcellular location">
    <subcellularLocation>
        <location evidence="2">Chromosome</location>
    </subcellularLocation>
    <subcellularLocation>
        <location evidence="1">Nucleus</location>
    </subcellularLocation>
</comment>
<feature type="region of interest" description="Disordered" evidence="6">
    <location>
        <begin position="1"/>
        <end position="117"/>
    </location>
</feature>
<reference evidence="9" key="1">
    <citation type="submission" date="2025-08" db="UniProtKB">
        <authorList>
            <consortium name="RefSeq"/>
        </authorList>
    </citation>
    <scope>IDENTIFICATION</scope>
    <source>
        <tissue evidence="9">Whole body</tissue>
    </source>
</reference>
<evidence type="ECO:0000256" key="3">
    <source>
        <dbReference type="ARBA" id="ARBA00010803"/>
    </source>
</evidence>
<evidence type="ECO:0000256" key="4">
    <source>
        <dbReference type="ARBA" id="ARBA00022454"/>
    </source>
</evidence>
<dbReference type="Pfam" id="PF10228">
    <property type="entry name" value="HPF1"/>
    <property type="match status" value="1"/>
</dbReference>
<feature type="compositionally biased region" description="Basic and acidic residues" evidence="6">
    <location>
        <begin position="7"/>
        <end position="16"/>
    </location>
</feature>
<sequence>MSDDEKPEVSTKDTRIPCRYGAKCYQKNPVHHQKYKHLPATNAKIGRGAKRTVLNKKRKKTSKDRTENESPQKKVQKTENGTDDEAESVPVVNNIDENNDVEESKSSESEEHEIKDSSELVTVSSLLGDVAIESDKISLAEAQPVISHLFLVQMPDDFFQFYEFCQSISEKNPLNVLNDFHLQLVGPFDVFRETFLEAKVEDKQALLRHWRYYYDPPEFQTIIRDNGKDGLHYGYWRDDSSEKPVFVAKNKAAINCTIESVAENIFGTLNEHIGDKLKLASPFEKPRISKFLQRLKNFAKEKNISLEKKTAGMQAREKKVVARTFHKGGIVVPYDKKTQLGYRDLTVTDNELQKLLKQIEHPPTPEARKTPISKLEEVIRLATIAADECDFGTVLELGHDLFSSGVSHVQTRALNLLSLAYGLLQRPEFQEIARAHLKNRRKSLEPSVLQFEQ</sequence>
<name>A0AAJ7NCR4_9HYME</name>
<dbReference type="Proteomes" id="UP000694925">
    <property type="component" value="Unplaced"/>
</dbReference>
<dbReference type="RefSeq" id="XP_017888758.1">
    <property type="nucleotide sequence ID" value="XM_018033269.2"/>
</dbReference>
<dbReference type="PANTHER" id="PTHR13386">
    <property type="entry name" value="HISTONE PARYLATION FACTOR 1"/>
    <property type="match status" value="1"/>
</dbReference>
<proteinExistence type="inferred from homology"/>
<dbReference type="GO" id="GO:0006974">
    <property type="term" value="P:DNA damage response"/>
    <property type="evidence" value="ECO:0007669"/>
    <property type="project" value="InterPro"/>
</dbReference>
<accession>A0AAJ7NCR4</accession>
<protein>
    <submittedName>
        <fullName evidence="9">Histone PARylation factor 1</fullName>
    </submittedName>
</protein>
<dbReference type="Pfam" id="PF10283">
    <property type="entry name" value="zf-CCHH"/>
    <property type="match status" value="1"/>
</dbReference>